<protein>
    <submittedName>
        <fullName evidence="1">Uncharacterized protein</fullName>
    </submittedName>
</protein>
<name>A0ACB9N492_9MYRT</name>
<dbReference type="Proteomes" id="UP001057402">
    <property type="component" value="Chromosome 8"/>
</dbReference>
<dbReference type="EMBL" id="CM042887">
    <property type="protein sequence ID" value="KAI4331422.1"/>
    <property type="molecule type" value="Genomic_DNA"/>
</dbReference>
<sequence>MQQANLTPPQSQTMPYAMVPSTGEFRYKECMRNHAASMGGHIVDGCGEFMPGGEEGSPEFFKCVACQCHRNFHRKEIDGEWQLSGFSPHFYSLASKPNGSHKASLSPSTQRHRQRVFQPAPINVHQHQRFSFGISNSPASAQPVMMAFGSGGAEESSSEDIAIFHAHDLSLQSGSKKRFRTKFTQQQKEKMVEFAERLGWRMQKQDEHEVMQFCEEVGVKRQVFKVWMHNNKQQAMKKQQMQV</sequence>
<proteinExistence type="predicted"/>
<comment type="caution">
    <text evidence="1">The sequence shown here is derived from an EMBL/GenBank/DDBJ whole genome shotgun (WGS) entry which is preliminary data.</text>
</comment>
<keyword evidence="2" id="KW-1185">Reference proteome</keyword>
<reference evidence="2" key="1">
    <citation type="journal article" date="2023" name="Front. Plant Sci.">
        <title>Chromosomal-level genome assembly of Melastoma candidum provides insights into trichome evolution.</title>
        <authorList>
            <person name="Zhong Y."/>
            <person name="Wu W."/>
            <person name="Sun C."/>
            <person name="Zou P."/>
            <person name="Liu Y."/>
            <person name="Dai S."/>
            <person name="Zhou R."/>
        </authorList>
    </citation>
    <scope>NUCLEOTIDE SEQUENCE [LARGE SCALE GENOMIC DNA]</scope>
</reference>
<evidence type="ECO:0000313" key="2">
    <source>
        <dbReference type="Proteomes" id="UP001057402"/>
    </source>
</evidence>
<organism evidence="1 2">
    <name type="scientific">Melastoma candidum</name>
    <dbReference type="NCBI Taxonomy" id="119954"/>
    <lineage>
        <taxon>Eukaryota</taxon>
        <taxon>Viridiplantae</taxon>
        <taxon>Streptophyta</taxon>
        <taxon>Embryophyta</taxon>
        <taxon>Tracheophyta</taxon>
        <taxon>Spermatophyta</taxon>
        <taxon>Magnoliopsida</taxon>
        <taxon>eudicotyledons</taxon>
        <taxon>Gunneridae</taxon>
        <taxon>Pentapetalae</taxon>
        <taxon>rosids</taxon>
        <taxon>malvids</taxon>
        <taxon>Myrtales</taxon>
        <taxon>Melastomataceae</taxon>
        <taxon>Melastomatoideae</taxon>
        <taxon>Melastomateae</taxon>
        <taxon>Melastoma</taxon>
    </lineage>
</organism>
<evidence type="ECO:0000313" key="1">
    <source>
        <dbReference type="EMBL" id="KAI4331422.1"/>
    </source>
</evidence>
<accession>A0ACB9N492</accession>
<gene>
    <name evidence="1" type="ORF">MLD38_029612</name>
</gene>